<evidence type="ECO:0008006" key="3">
    <source>
        <dbReference type="Google" id="ProtNLM"/>
    </source>
</evidence>
<proteinExistence type="predicted"/>
<evidence type="ECO:0000313" key="2">
    <source>
        <dbReference type="Proteomes" id="UP000051936"/>
    </source>
</evidence>
<sequence>MWLSGKYFEETGGAIGGQALEDGIRILEARAVNKGPLCEPFIRVGHQSGRLYLDLCHDDWSAVEITAAGWTVIEKPAVKLMRSTAMRALMRPEPGGLIEELRQFVNASDEDFMMVVAWLVAALRHHGPYPILVLNGEQGSGKSFFSRMLRSLVDPSAAPIRAAPKDDRDLVVSAGNSWLLVFDNLSVMMPWLSDALCRLATGSGFATRMLHTDNAEAIFEAARPIILNGIPSLTDRPDLADRALTIHLKTIPEDARRPEDELEAEFEAARPRIISALCDAVSAALRNVSTVRLERSPRMADFVKWITAAESGLGWEAGDFMAAYNTNRRDVSETVFEADSVAVAIRSFMANEHPTAAGWEGTPTELLGELNNRVTEGVRKSRSWPMTAQALGNRIDRIAPLLRAKGFTVERMRSTVRTIRIVAPSV</sequence>
<gene>
    <name evidence="1" type="ORF">AOQ71_13300</name>
</gene>
<dbReference type="Proteomes" id="UP000051936">
    <property type="component" value="Unassembled WGS sequence"/>
</dbReference>
<dbReference type="OrthoDB" id="784829at2"/>
<evidence type="ECO:0000313" key="1">
    <source>
        <dbReference type="EMBL" id="KRQ14273.1"/>
    </source>
</evidence>
<dbReference type="STRING" id="989370.AOQ71_13300"/>
<comment type="caution">
    <text evidence="1">The sequence shown here is derived from an EMBL/GenBank/DDBJ whole genome shotgun (WGS) entry which is preliminary data.</text>
</comment>
<protein>
    <recommendedName>
        <fullName evidence="3">ATP-binding protein</fullName>
    </recommendedName>
</protein>
<keyword evidence="2" id="KW-1185">Reference proteome</keyword>
<dbReference type="InterPro" id="IPR027417">
    <property type="entry name" value="P-loop_NTPase"/>
</dbReference>
<dbReference type="AlphaFoldDB" id="A0A0R3DWL6"/>
<reference evidence="1 2" key="1">
    <citation type="submission" date="2015-09" db="EMBL/GenBank/DDBJ databases">
        <title>Draft Genome Sequence of Bradyrhizobium manausense Strain BR 3351T, a Novel Symbiotic Nitrogen-Fixing Alphaproteobacterium Isolated from Brazilian Amazon Rain Forest.</title>
        <authorList>
            <person name="De Araujo J.L."/>
            <person name="Zilli J.E."/>
        </authorList>
    </citation>
    <scope>NUCLEOTIDE SEQUENCE [LARGE SCALE GENOMIC DNA]</scope>
    <source>
        <strain evidence="1 2">BR3351</strain>
    </source>
</reference>
<dbReference type="EMBL" id="LJYG01000049">
    <property type="protein sequence ID" value="KRQ14273.1"/>
    <property type="molecule type" value="Genomic_DNA"/>
</dbReference>
<organism evidence="1 2">
    <name type="scientific">Bradyrhizobium manausense</name>
    <dbReference type="NCBI Taxonomy" id="989370"/>
    <lineage>
        <taxon>Bacteria</taxon>
        <taxon>Pseudomonadati</taxon>
        <taxon>Pseudomonadota</taxon>
        <taxon>Alphaproteobacteria</taxon>
        <taxon>Hyphomicrobiales</taxon>
        <taxon>Nitrobacteraceae</taxon>
        <taxon>Bradyrhizobium</taxon>
    </lineage>
</organism>
<dbReference type="SUPFAM" id="SSF52540">
    <property type="entry name" value="P-loop containing nucleoside triphosphate hydrolases"/>
    <property type="match status" value="1"/>
</dbReference>
<name>A0A0R3DWL6_9BRAD</name>
<accession>A0A0R3DWL6</accession>